<evidence type="ECO:0000256" key="2">
    <source>
        <dbReference type="ARBA" id="ARBA00006270"/>
    </source>
</evidence>
<keyword evidence="9" id="KW-0636">Prenylation</keyword>
<keyword evidence="5" id="KW-0460">Magnesium</keyword>
<dbReference type="PROSITE" id="PS51421">
    <property type="entry name" value="RAS"/>
    <property type="match status" value="1"/>
</dbReference>
<proteinExistence type="inferred from homology"/>
<dbReference type="Pfam" id="PF07525">
    <property type="entry name" value="SOCS_box"/>
    <property type="match status" value="1"/>
</dbReference>
<evidence type="ECO:0000256" key="8">
    <source>
        <dbReference type="ARBA" id="ARBA00023288"/>
    </source>
</evidence>
<evidence type="ECO:0000259" key="11">
    <source>
        <dbReference type="PROSITE" id="PS50225"/>
    </source>
</evidence>
<evidence type="ECO:0000313" key="13">
    <source>
        <dbReference type="Proteomes" id="UP001187531"/>
    </source>
</evidence>
<evidence type="ECO:0000256" key="6">
    <source>
        <dbReference type="ARBA" id="ARBA00023134"/>
    </source>
</evidence>
<dbReference type="SUPFAM" id="SSF158235">
    <property type="entry name" value="SOCS box-like"/>
    <property type="match status" value="1"/>
</dbReference>
<dbReference type="InterPro" id="IPR001806">
    <property type="entry name" value="Small_GTPase"/>
</dbReference>
<dbReference type="SMART" id="SM00175">
    <property type="entry name" value="RAB"/>
    <property type="match status" value="1"/>
</dbReference>
<gene>
    <name evidence="12" type="ORF">QYM36_009121</name>
</gene>
<evidence type="ECO:0000256" key="5">
    <source>
        <dbReference type="ARBA" id="ARBA00022842"/>
    </source>
</evidence>
<evidence type="ECO:0000256" key="9">
    <source>
        <dbReference type="ARBA" id="ARBA00023289"/>
    </source>
</evidence>
<protein>
    <recommendedName>
        <fullName evidence="11">SOCS box domain-containing protein</fullName>
    </recommendedName>
</protein>
<dbReference type="SMART" id="SM00174">
    <property type="entry name" value="RHO"/>
    <property type="match status" value="1"/>
</dbReference>
<keyword evidence="7" id="KW-0564">Palmitate</keyword>
<evidence type="ECO:0000256" key="1">
    <source>
        <dbReference type="ARBA" id="ARBA00001946"/>
    </source>
</evidence>
<comment type="cofactor">
    <cofactor evidence="1">
        <name>Mg(2+)</name>
        <dbReference type="ChEBI" id="CHEBI:18420"/>
    </cofactor>
</comment>
<dbReference type="SMART" id="SM00173">
    <property type="entry name" value="RAS"/>
    <property type="match status" value="1"/>
</dbReference>
<dbReference type="PRINTS" id="PR00449">
    <property type="entry name" value="RASTRNSFRMNG"/>
</dbReference>
<organism evidence="12 13">
    <name type="scientific">Artemia franciscana</name>
    <name type="common">Brine shrimp</name>
    <name type="synonym">Artemia sanfranciscana</name>
    <dbReference type="NCBI Taxonomy" id="6661"/>
    <lineage>
        <taxon>Eukaryota</taxon>
        <taxon>Metazoa</taxon>
        <taxon>Ecdysozoa</taxon>
        <taxon>Arthropoda</taxon>
        <taxon>Crustacea</taxon>
        <taxon>Branchiopoda</taxon>
        <taxon>Anostraca</taxon>
        <taxon>Artemiidae</taxon>
        <taxon>Artemia</taxon>
    </lineage>
</organism>
<dbReference type="GO" id="GO:0035556">
    <property type="term" value="P:intracellular signal transduction"/>
    <property type="evidence" value="ECO:0007669"/>
    <property type="project" value="InterPro"/>
</dbReference>
<sequence length="464" mass="52113">MEITFYKDDLTADTFSENNAASDLELDFPLSELSYNIKRETEIKHLASEYSLASFTEVQPSCSNSHPNSLDLESLPGPSCDSTSSRNCLSFSECFLDSTPNKCYTKNLVCAYSSTSALHTIPRRPKKNLKVWPQNSVGSSDWTPSQSNDSMNETSNFDYSKASRTPDSEVFESDLSVPVINTQVMSVLSDQELVATESPRSLLRNSDAKPYDYLLKILLVGDSDVGKHEILDNLEDEAPGDTSFTSGPAHKTTTLLLDGKRVRLQVWDTSGQGRFCTVLRSYSRGAQGVLLVFDLTNRWSFDGLDRWLKEIENHAPGVPKVLVGNRLHLEFRRAIQIEEAETYARRNGMSYFEISPLCNYNVMESFGELARRALRRNGMERLWRAHQVPTLQELCCRAIVSSTSVYGIDKLPLPSSIRTHLRSYAVATAHSRVKSKSKSFRKKKSILSPFNQTCVGKKKMCSLM</sequence>
<dbReference type="SMART" id="SM00969">
    <property type="entry name" value="SOCS_box"/>
    <property type="match status" value="1"/>
</dbReference>
<dbReference type="InterPro" id="IPR036036">
    <property type="entry name" value="SOCS_box-like_dom_sf"/>
</dbReference>
<dbReference type="PROSITE" id="PS51419">
    <property type="entry name" value="RAB"/>
    <property type="match status" value="1"/>
</dbReference>
<keyword evidence="6" id="KW-0342">GTP-binding</keyword>
<dbReference type="AlphaFoldDB" id="A0AA88HQQ8"/>
<dbReference type="InterPro" id="IPR001496">
    <property type="entry name" value="SOCS_box"/>
</dbReference>
<dbReference type="InterPro" id="IPR005225">
    <property type="entry name" value="Small_GTP-bd"/>
</dbReference>
<dbReference type="SMART" id="SM00176">
    <property type="entry name" value="RAN"/>
    <property type="match status" value="1"/>
</dbReference>
<dbReference type="SUPFAM" id="SSF52540">
    <property type="entry name" value="P-loop containing nucleoside triphosphate hydrolases"/>
    <property type="match status" value="1"/>
</dbReference>
<evidence type="ECO:0000313" key="12">
    <source>
        <dbReference type="EMBL" id="KAK2714799.1"/>
    </source>
</evidence>
<dbReference type="Pfam" id="PF00071">
    <property type="entry name" value="Ras"/>
    <property type="match status" value="1"/>
</dbReference>
<accession>A0AA88HQQ8</accession>
<feature type="compositionally biased region" description="Polar residues" evidence="10">
    <location>
        <begin position="133"/>
        <end position="164"/>
    </location>
</feature>
<keyword evidence="13" id="KW-1185">Reference proteome</keyword>
<dbReference type="GO" id="GO:0003924">
    <property type="term" value="F:GTPase activity"/>
    <property type="evidence" value="ECO:0007669"/>
    <property type="project" value="InterPro"/>
</dbReference>
<dbReference type="Proteomes" id="UP001187531">
    <property type="component" value="Unassembled WGS sequence"/>
</dbReference>
<keyword evidence="8" id="KW-0449">Lipoprotein</keyword>
<dbReference type="NCBIfam" id="TIGR00231">
    <property type="entry name" value="small_GTP"/>
    <property type="match status" value="1"/>
</dbReference>
<keyword evidence="4" id="KW-0547">Nucleotide-binding</keyword>
<dbReference type="InterPro" id="IPR050305">
    <property type="entry name" value="Small_GTPase_Rab"/>
</dbReference>
<dbReference type="EMBL" id="JAVRJZ010000013">
    <property type="protein sequence ID" value="KAK2714799.1"/>
    <property type="molecule type" value="Genomic_DNA"/>
</dbReference>
<dbReference type="Gene3D" id="3.40.50.300">
    <property type="entry name" value="P-loop containing nucleotide triphosphate hydrolases"/>
    <property type="match status" value="1"/>
</dbReference>
<dbReference type="FunFam" id="3.40.50.300:FF:001149">
    <property type="entry name" value="Rab40, isoform A"/>
    <property type="match status" value="1"/>
</dbReference>
<dbReference type="InterPro" id="IPR027417">
    <property type="entry name" value="P-loop_NTPase"/>
</dbReference>
<comment type="similarity">
    <text evidence="2">Belongs to the small GTPase superfamily. Rab family.</text>
</comment>
<dbReference type="PROSITE" id="PS50225">
    <property type="entry name" value="SOCS"/>
    <property type="match status" value="1"/>
</dbReference>
<feature type="domain" description="SOCS box" evidence="11">
    <location>
        <begin position="381"/>
        <end position="427"/>
    </location>
</feature>
<dbReference type="SMART" id="SM00253">
    <property type="entry name" value="SOCS"/>
    <property type="match status" value="1"/>
</dbReference>
<reference evidence="12" key="1">
    <citation type="submission" date="2023-07" db="EMBL/GenBank/DDBJ databases">
        <title>Chromosome-level genome assembly of Artemia franciscana.</title>
        <authorList>
            <person name="Jo E."/>
        </authorList>
    </citation>
    <scope>NUCLEOTIDE SEQUENCE</scope>
    <source>
        <tissue evidence="12">Whole body</tissue>
    </source>
</reference>
<evidence type="ECO:0000256" key="10">
    <source>
        <dbReference type="SAM" id="MobiDB-lite"/>
    </source>
</evidence>
<evidence type="ECO:0000256" key="3">
    <source>
        <dbReference type="ARBA" id="ARBA00022723"/>
    </source>
</evidence>
<keyword evidence="3" id="KW-0479">Metal-binding</keyword>
<name>A0AA88HQQ8_ARTSF</name>
<evidence type="ECO:0000256" key="4">
    <source>
        <dbReference type="ARBA" id="ARBA00022741"/>
    </source>
</evidence>
<comment type="caution">
    <text evidence="12">The sequence shown here is derived from an EMBL/GenBank/DDBJ whole genome shotgun (WGS) entry which is preliminary data.</text>
</comment>
<dbReference type="PANTHER" id="PTHR47980">
    <property type="entry name" value="LD44762P"/>
    <property type="match status" value="1"/>
</dbReference>
<dbReference type="GO" id="GO:0046872">
    <property type="term" value="F:metal ion binding"/>
    <property type="evidence" value="ECO:0007669"/>
    <property type="project" value="UniProtKB-KW"/>
</dbReference>
<evidence type="ECO:0000256" key="7">
    <source>
        <dbReference type="ARBA" id="ARBA00023139"/>
    </source>
</evidence>
<feature type="region of interest" description="Disordered" evidence="10">
    <location>
        <begin position="129"/>
        <end position="164"/>
    </location>
</feature>
<dbReference type="GO" id="GO:0005525">
    <property type="term" value="F:GTP binding"/>
    <property type="evidence" value="ECO:0007669"/>
    <property type="project" value="UniProtKB-KW"/>
</dbReference>